<dbReference type="InterPro" id="IPR029068">
    <property type="entry name" value="Glyas_Bleomycin-R_OHBP_Dase"/>
</dbReference>
<name>A0A0K8P733_PISS1</name>
<dbReference type="InterPro" id="IPR004360">
    <property type="entry name" value="Glyas_Fos-R_dOase_dom"/>
</dbReference>
<dbReference type="InterPro" id="IPR037523">
    <property type="entry name" value="VOC_core"/>
</dbReference>
<keyword evidence="2" id="KW-0560">Oxidoreductase</keyword>
<dbReference type="RefSeq" id="WP_054021918.1">
    <property type="nucleotide sequence ID" value="NZ_BBYR01000065.1"/>
</dbReference>
<dbReference type="EC" id="1.13.11.39" evidence="2"/>
<evidence type="ECO:0000259" key="1">
    <source>
        <dbReference type="PROSITE" id="PS51819"/>
    </source>
</evidence>
<keyword evidence="3" id="KW-1185">Reference proteome</keyword>
<organism evidence="2 3">
    <name type="scientific">Piscinibacter sakaiensis</name>
    <name type="common">Ideonella sakaiensis</name>
    <dbReference type="NCBI Taxonomy" id="1547922"/>
    <lineage>
        <taxon>Bacteria</taxon>
        <taxon>Pseudomonadati</taxon>
        <taxon>Pseudomonadota</taxon>
        <taxon>Betaproteobacteria</taxon>
        <taxon>Burkholderiales</taxon>
        <taxon>Sphaerotilaceae</taxon>
        <taxon>Piscinibacter</taxon>
    </lineage>
</organism>
<dbReference type="OrthoDB" id="9812656at2"/>
<sequence length="129" mass="14484">MQILALDHLVLTVRDIARTVDFYQHVLGLRHERFEGRYDALHFGQQKINLHPFRAEYHPHADIPAPGTGDLCLIADGRIEDVVQTLQARGVALELGPVERTGARGPMRSVYFRDPDRNLVEVACYGPAA</sequence>
<dbReference type="Proteomes" id="UP000037660">
    <property type="component" value="Unassembled WGS sequence"/>
</dbReference>
<dbReference type="PROSITE" id="PS51819">
    <property type="entry name" value="VOC"/>
    <property type="match status" value="1"/>
</dbReference>
<dbReference type="GO" id="GO:0018583">
    <property type="term" value="F:biphenyl-2,3-diol 1,2-dioxygenase activity"/>
    <property type="evidence" value="ECO:0007669"/>
    <property type="project" value="UniProtKB-EC"/>
</dbReference>
<evidence type="ECO:0000313" key="3">
    <source>
        <dbReference type="Proteomes" id="UP000037660"/>
    </source>
</evidence>
<dbReference type="InterPro" id="IPR050383">
    <property type="entry name" value="GlyoxalaseI/FosfomycinResist"/>
</dbReference>
<dbReference type="CDD" id="cd07253">
    <property type="entry name" value="GLOD5"/>
    <property type="match status" value="1"/>
</dbReference>
<reference evidence="3" key="1">
    <citation type="submission" date="2015-07" db="EMBL/GenBank/DDBJ databases">
        <title>Discovery of a poly(ethylene terephthalate assimilation.</title>
        <authorList>
            <person name="Yoshida S."/>
            <person name="Hiraga K."/>
            <person name="Takehana T."/>
            <person name="Taniguchi I."/>
            <person name="Yamaji H."/>
            <person name="Maeda Y."/>
            <person name="Toyohara K."/>
            <person name="Miyamoto K."/>
            <person name="Kimura Y."/>
            <person name="Oda K."/>
        </authorList>
    </citation>
    <scope>NUCLEOTIDE SEQUENCE [LARGE SCALE GENOMIC DNA]</scope>
    <source>
        <strain evidence="3">NBRC 110686 / TISTR 2288 / 201-F6</strain>
    </source>
</reference>
<comment type="caution">
    <text evidence="2">The sequence shown here is derived from an EMBL/GenBank/DDBJ whole genome shotgun (WGS) entry which is preliminary data.</text>
</comment>
<dbReference type="STRING" id="1547922.ISF6_4219"/>
<feature type="domain" description="VOC" evidence="1">
    <location>
        <begin position="5"/>
        <end position="125"/>
    </location>
</feature>
<dbReference type="AlphaFoldDB" id="A0A0K8P733"/>
<dbReference type="EMBL" id="BBYR01000065">
    <property type="protein sequence ID" value="GAP38025.1"/>
    <property type="molecule type" value="Genomic_DNA"/>
</dbReference>
<dbReference type="Pfam" id="PF00903">
    <property type="entry name" value="Glyoxalase"/>
    <property type="match status" value="1"/>
</dbReference>
<protein>
    <submittedName>
        <fullName evidence="2">Biphenyl-2,3-diol 1,2-dioxygenase III</fullName>
        <ecNumber evidence="2">1.13.11.39</ecNumber>
    </submittedName>
</protein>
<reference evidence="2 3" key="2">
    <citation type="journal article" date="2016" name="Science">
        <title>A bacterium that degrades and assimilates poly(ethylene terephthalate).</title>
        <authorList>
            <person name="Yoshida S."/>
            <person name="Hiraga K."/>
            <person name="Takehana T."/>
            <person name="Taniguchi I."/>
            <person name="Yamaji H."/>
            <person name="Maeda Y."/>
            <person name="Toyohara K."/>
            <person name="Miyamoto K."/>
            <person name="Kimura Y."/>
            <person name="Oda K."/>
        </authorList>
    </citation>
    <scope>NUCLEOTIDE SEQUENCE [LARGE SCALE GENOMIC DNA]</scope>
    <source>
        <strain evidence="3">NBRC 110686 / TISTR 2288 / 201-F6</strain>
    </source>
</reference>
<evidence type="ECO:0000313" key="2">
    <source>
        <dbReference type="EMBL" id="GAP38025.1"/>
    </source>
</evidence>
<keyword evidence="2" id="KW-0223">Dioxygenase</keyword>
<dbReference type="PANTHER" id="PTHR21366">
    <property type="entry name" value="GLYOXALASE FAMILY PROTEIN"/>
    <property type="match status" value="1"/>
</dbReference>
<accession>A0A0K8P733</accession>
<dbReference type="Gene3D" id="3.10.180.10">
    <property type="entry name" value="2,3-Dihydroxybiphenyl 1,2-Dioxygenase, domain 1"/>
    <property type="match status" value="1"/>
</dbReference>
<dbReference type="SUPFAM" id="SSF54593">
    <property type="entry name" value="Glyoxalase/Bleomycin resistance protein/Dihydroxybiphenyl dioxygenase"/>
    <property type="match status" value="1"/>
</dbReference>
<gene>
    <name evidence="2" type="ORF">ISF6_4219</name>
</gene>
<proteinExistence type="predicted"/>
<dbReference type="PANTHER" id="PTHR21366:SF14">
    <property type="entry name" value="GLYOXALASE DOMAIN-CONTAINING PROTEIN 5"/>
    <property type="match status" value="1"/>
</dbReference>